<accession>A0A0J7IY53</accession>
<name>A0A0J7IY53_9FLAO</name>
<dbReference type="PANTHER" id="PTHR36849:SF1">
    <property type="entry name" value="CYTOPLASMIC PROTEIN"/>
    <property type="match status" value="1"/>
</dbReference>
<evidence type="ECO:0008006" key="3">
    <source>
        <dbReference type="Google" id="ProtNLM"/>
    </source>
</evidence>
<protein>
    <recommendedName>
        <fullName evidence="3">Uroporphyrin-III methyltransferase</fullName>
    </recommendedName>
</protein>
<evidence type="ECO:0000313" key="2">
    <source>
        <dbReference type="Proteomes" id="UP000035900"/>
    </source>
</evidence>
<proteinExistence type="predicted"/>
<reference evidence="1 2" key="1">
    <citation type="journal article" date="2004" name="Int. J. Syst. Evol. Microbiol.">
        <title>Kaistella koreensis gen. nov., sp. nov., a novel member of the Chryseobacterium-Bergeyella-Riemerella branch.</title>
        <authorList>
            <person name="Kim M.K."/>
            <person name="Im W.T."/>
            <person name="Shin Y.K."/>
            <person name="Lim J.H."/>
            <person name="Kim S.H."/>
            <person name="Lee B.C."/>
            <person name="Park M.Y."/>
            <person name="Lee K.Y."/>
            <person name="Lee S.T."/>
        </authorList>
    </citation>
    <scope>NUCLEOTIDE SEQUENCE [LARGE SCALE GENOMIC DNA]</scope>
    <source>
        <strain evidence="1 2">CCUG 49689</strain>
    </source>
</reference>
<dbReference type="AlphaFoldDB" id="A0A0J7IY53"/>
<sequence>MKILMKRTYEVPEQSDGFRVLADRLWPRGIRKEDAHIDLWAKEISPSTDLRKSYHGNEIDFKEFSKKYGAELKENPDFTAFLKETEPHQTVTILTSAKEIEVSALPILKEFMEKKL</sequence>
<dbReference type="InterPro" id="IPR052552">
    <property type="entry name" value="YeaO-like"/>
</dbReference>
<dbReference type="OrthoDB" id="9790745at2"/>
<keyword evidence="2" id="KW-1185">Reference proteome</keyword>
<dbReference type="Proteomes" id="UP000035900">
    <property type="component" value="Unassembled WGS sequence"/>
</dbReference>
<dbReference type="PATRIC" id="fig|1304281.5.peg.1785"/>
<dbReference type="Pfam" id="PF22752">
    <property type="entry name" value="DUF488-N3i"/>
    <property type="match status" value="1"/>
</dbReference>
<dbReference type="RefSeq" id="WP_048499573.1">
    <property type="nucleotide sequence ID" value="NZ_LFNG01000010.1"/>
</dbReference>
<organism evidence="1 2">
    <name type="scientific">Chryseobacterium koreense CCUG 49689</name>
    <dbReference type="NCBI Taxonomy" id="1304281"/>
    <lineage>
        <taxon>Bacteria</taxon>
        <taxon>Pseudomonadati</taxon>
        <taxon>Bacteroidota</taxon>
        <taxon>Flavobacteriia</taxon>
        <taxon>Flavobacteriales</taxon>
        <taxon>Weeksellaceae</taxon>
        <taxon>Chryseobacterium group</taxon>
        <taxon>Chryseobacterium</taxon>
    </lineage>
</organism>
<dbReference type="EMBL" id="LFNG01000010">
    <property type="protein sequence ID" value="KMQ71173.1"/>
    <property type="molecule type" value="Genomic_DNA"/>
</dbReference>
<gene>
    <name evidence="1" type="ORF">ACM44_08320</name>
</gene>
<dbReference type="PANTHER" id="PTHR36849">
    <property type="entry name" value="CYTOPLASMIC PROTEIN-RELATED"/>
    <property type="match status" value="1"/>
</dbReference>
<comment type="caution">
    <text evidence="1">The sequence shown here is derived from an EMBL/GenBank/DDBJ whole genome shotgun (WGS) entry which is preliminary data.</text>
</comment>
<evidence type="ECO:0000313" key="1">
    <source>
        <dbReference type="EMBL" id="KMQ71173.1"/>
    </source>
</evidence>